<dbReference type="SUPFAM" id="SSF56003">
    <property type="entry name" value="Molybdenum cofactor-binding domain"/>
    <property type="match status" value="1"/>
</dbReference>
<keyword evidence="1" id="KW-0500">Molybdenum</keyword>
<reference evidence="6 7" key="1">
    <citation type="submission" date="2018-10" db="EMBL/GenBank/DDBJ databases">
        <authorList>
            <person name="Criscuolo A."/>
        </authorList>
    </citation>
    <scope>NUCLEOTIDE SEQUENCE [LARGE SCALE GENOMIC DNA]</scope>
    <source>
        <strain evidence="6">DnA1</strain>
    </source>
</reference>
<evidence type="ECO:0000259" key="5">
    <source>
        <dbReference type="Pfam" id="PF20256"/>
    </source>
</evidence>
<dbReference type="Pfam" id="PF01315">
    <property type="entry name" value="Ald_Xan_dh_C"/>
    <property type="match status" value="1"/>
</dbReference>
<feature type="domain" description="Aldehyde oxidase/xanthine dehydrogenase a/b hammerhead" evidence="3">
    <location>
        <begin position="15"/>
        <end position="54"/>
    </location>
</feature>
<dbReference type="InterPro" id="IPR037165">
    <property type="entry name" value="AldOxase/xan_DH_Mopterin-bd_sf"/>
</dbReference>
<evidence type="ECO:0000259" key="4">
    <source>
        <dbReference type="Pfam" id="PF02738"/>
    </source>
</evidence>
<evidence type="ECO:0000313" key="7">
    <source>
        <dbReference type="Proteomes" id="UP000277294"/>
    </source>
</evidence>
<dbReference type="GO" id="GO:0005506">
    <property type="term" value="F:iron ion binding"/>
    <property type="evidence" value="ECO:0007669"/>
    <property type="project" value="InterPro"/>
</dbReference>
<name>A0A3P4AXZ5_9BURK</name>
<sequence length="695" mass="75119">MSEFTRLRGQERFLQQPLALDRTVYVGEPIAIVLAESRYLAEDAAGLVEVDYEYQDPVVDAATALKGERLVHPGVGTNVASQDVVRKGDVEAAFARAAYTRRETFYVHRHTAAPMETRGLVAEWEEQSGRMRVWGATKLTFRNREVLAGMLDMPETDVEMIEVDVGGGFGVRGEFYPEDFLVPFAARWCGRPVKWIEDRAEHLVATNHSREMQCSLEIAVDKDGFILALRGDVMVDLGAYARPNGGVAPGKGLQFMCGPYQIENAEFELRTLVTNKTPFGSYRGPGRYESSYFRERIVDLAASDLGIDPAAFRMRNLIRPDQMPWNAGAMVPGGPVAHYDTGDYPRVMQQSLDEFAYDSLMPVRGKKVDGRLHGVGIGCFVESSGGGPSESARLVVTGNGRVHLYTGTSSMGQGHETVYAQILADELGVPMDAIDVFHGSTTYVKKGWGTYHSRSAVMGGSAIVLASRTLRDQVAGLISRRQGLDPESLRWKAGALVEANEGGKQILASLLDLGVSAVSDPEMQLALEADSIYSSNELTYTFGVQLAHVAVDPETAVVEVLRFLTVEDVGRVLNPSVVHGQTIGAAVQGLGGTLLDHLVYDENGQLLTGSFADYLLPTATDFPCVEAISLEQSPALNNPLGVKGAGEGGIAAVAGAVANAVEDALRSLGVCIRDLPLSPDKVSALIREASSRHMH</sequence>
<keyword evidence="2 6" id="KW-0560">Oxidoreductase</keyword>
<evidence type="ECO:0000256" key="1">
    <source>
        <dbReference type="ARBA" id="ARBA00022505"/>
    </source>
</evidence>
<dbReference type="InterPro" id="IPR000674">
    <property type="entry name" value="Ald_Oxase/Xan_DH_a/b"/>
</dbReference>
<evidence type="ECO:0000256" key="2">
    <source>
        <dbReference type="ARBA" id="ARBA00023002"/>
    </source>
</evidence>
<keyword evidence="7" id="KW-1185">Reference proteome</keyword>
<dbReference type="Gene3D" id="3.30.365.10">
    <property type="entry name" value="Aldehyde oxidase/xanthine dehydrogenase, molybdopterin binding domain"/>
    <property type="match status" value="4"/>
</dbReference>
<organism evidence="6 7">
    <name type="scientific">Pigmentiphaga humi</name>
    <dbReference type="NCBI Taxonomy" id="2478468"/>
    <lineage>
        <taxon>Bacteria</taxon>
        <taxon>Pseudomonadati</taxon>
        <taxon>Pseudomonadota</taxon>
        <taxon>Betaproteobacteria</taxon>
        <taxon>Burkholderiales</taxon>
        <taxon>Alcaligenaceae</taxon>
        <taxon>Pigmentiphaga</taxon>
    </lineage>
</organism>
<evidence type="ECO:0000259" key="3">
    <source>
        <dbReference type="Pfam" id="PF01315"/>
    </source>
</evidence>
<dbReference type="AlphaFoldDB" id="A0A3P4AXZ5"/>
<dbReference type="Gene3D" id="3.90.1170.50">
    <property type="entry name" value="Aldehyde oxidase/xanthine dehydrogenase, a/b hammerhead"/>
    <property type="match status" value="1"/>
</dbReference>
<evidence type="ECO:0000313" key="6">
    <source>
        <dbReference type="EMBL" id="VCU68907.1"/>
    </source>
</evidence>
<dbReference type="InterPro" id="IPR036856">
    <property type="entry name" value="Ald_Oxase/Xan_DH_a/b_sf"/>
</dbReference>
<dbReference type="Pfam" id="PF20256">
    <property type="entry name" value="MoCoBD_2"/>
    <property type="match status" value="1"/>
</dbReference>
<accession>A0A3P4AXZ5</accession>
<gene>
    <name evidence="6" type="primary">kdhC</name>
    <name evidence="6" type="ORF">PIGHUM_00966</name>
</gene>
<dbReference type="PANTHER" id="PTHR11908:SF132">
    <property type="entry name" value="ALDEHYDE OXIDASE 1-RELATED"/>
    <property type="match status" value="1"/>
</dbReference>
<feature type="domain" description="Aldehyde oxidase/xanthine dehydrogenase second molybdopterin binding" evidence="5">
    <location>
        <begin position="369"/>
        <end position="623"/>
    </location>
</feature>
<dbReference type="EC" id="1.5.99.14" evidence="6"/>
<dbReference type="Pfam" id="PF02738">
    <property type="entry name" value="MoCoBD_1"/>
    <property type="match status" value="1"/>
</dbReference>
<dbReference type="InterPro" id="IPR046867">
    <property type="entry name" value="AldOxase/xan_DH_MoCoBD2"/>
</dbReference>
<feature type="domain" description="Aldehyde oxidase/xanthine dehydrogenase first molybdopterin binding" evidence="4">
    <location>
        <begin position="71"/>
        <end position="317"/>
    </location>
</feature>
<dbReference type="PANTHER" id="PTHR11908">
    <property type="entry name" value="XANTHINE DEHYDROGENASE"/>
    <property type="match status" value="1"/>
</dbReference>
<proteinExistence type="predicted"/>
<protein>
    <submittedName>
        <fullName evidence="6">6-hydroxypseudooxynicotine dehydrogenase complex subunit gamma</fullName>
        <ecNumber evidence="6">1.5.99.14</ecNumber>
    </submittedName>
</protein>
<dbReference type="InterPro" id="IPR016208">
    <property type="entry name" value="Ald_Oxase/xanthine_DH-like"/>
</dbReference>
<dbReference type="Proteomes" id="UP000277294">
    <property type="component" value="Unassembled WGS sequence"/>
</dbReference>
<dbReference type="EMBL" id="UWPJ01000008">
    <property type="protein sequence ID" value="VCU68907.1"/>
    <property type="molecule type" value="Genomic_DNA"/>
</dbReference>
<dbReference type="SUPFAM" id="SSF54665">
    <property type="entry name" value="CO dehydrogenase molybdoprotein N-domain-like"/>
    <property type="match status" value="1"/>
</dbReference>
<dbReference type="InterPro" id="IPR008274">
    <property type="entry name" value="AldOxase/xan_DH_MoCoBD1"/>
</dbReference>
<dbReference type="GO" id="GO:0034909">
    <property type="term" value="F:6-hydroxypseudooxynicotine dehydrogenase activity"/>
    <property type="evidence" value="ECO:0007669"/>
    <property type="project" value="UniProtKB-EC"/>
</dbReference>